<name>A0A0D0BT97_9AGAR</name>
<feature type="region of interest" description="Disordered" evidence="1">
    <location>
        <begin position="69"/>
        <end position="237"/>
    </location>
</feature>
<evidence type="ECO:0000313" key="2">
    <source>
        <dbReference type="EMBL" id="KIK58591.1"/>
    </source>
</evidence>
<feature type="compositionally biased region" description="Basic and acidic residues" evidence="1">
    <location>
        <begin position="156"/>
        <end position="169"/>
    </location>
</feature>
<organism evidence="2 3">
    <name type="scientific">Collybiopsis luxurians FD-317 M1</name>
    <dbReference type="NCBI Taxonomy" id="944289"/>
    <lineage>
        <taxon>Eukaryota</taxon>
        <taxon>Fungi</taxon>
        <taxon>Dikarya</taxon>
        <taxon>Basidiomycota</taxon>
        <taxon>Agaricomycotina</taxon>
        <taxon>Agaricomycetes</taxon>
        <taxon>Agaricomycetidae</taxon>
        <taxon>Agaricales</taxon>
        <taxon>Marasmiineae</taxon>
        <taxon>Omphalotaceae</taxon>
        <taxon>Collybiopsis</taxon>
        <taxon>Collybiopsis luxurians</taxon>
    </lineage>
</organism>
<feature type="compositionally biased region" description="Polar residues" evidence="1">
    <location>
        <begin position="226"/>
        <end position="237"/>
    </location>
</feature>
<feature type="compositionally biased region" description="Polar residues" evidence="1">
    <location>
        <begin position="104"/>
        <end position="115"/>
    </location>
</feature>
<reference evidence="2 3" key="1">
    <citation type="submission" date="2014-04" db="EMBL/GenBank/DDBJ databases">
        <title>Evolutionary Origins and Diversification of the Mycorrhizal Mutualists.</title>
        <authorList>
            <consortium name="DOE Joint Genome Institute"/>
            <consortium name="Mycorrhizal Genomics Consortium"/>
            <person name="Kohler A."/>
            <person name="Kuo A."/>
            <person name="Nagy L.G."/>
            <person name="Floudas D."/>
            <person name="Copeland A."/>
            <person name="Barry K.W."/>
            <person name="Cichocki N."/>
            <person name="Veneault-Fourrey C."/>
            <person name="LaButti K."/>
            <person name="Lindquist E.A."/>
            <person name="Lipzen A."/>
            <person name="Lundell T."/>
            <person name="Morin E."/>
            <person name="Murat C."/>
            <person name="Riley R."/>
            <person name="Ohm R."/>
            <person name="Sun H."/>
            <person name="Tunlid A."/>
            <person name="Henrissat B."/>
            <person name="Grigoriev I.V."/>
            <person name="Hibbett D.S."/>
            <person name="Martin F."/>
        </authorList>
    </citation>
    <scope>NUCLEOTIDE SEQUENCE [LARGE SCALE GENOMIC DNA]</scope>
    <source>
        <strain evidence="2 3">FD-317 M1</strain>
    </source>
</reference>
<gene>
    <name evidence="2" type="ORF">GYMLUDRAFT_692799</name>
</gene>
<evidence type="ECO:0000313" key="3">
    <source>
        <dbReference type="Proteomes" id="UP000053593"/>
    </source>
</evidence>
<keyword evidence="3" id="KW-1185">Reference proteome</keyword>
<feature type="compositionally biased region" description="Low complexity" evidence="1">
    <location>
        <begin position="69"/>
        <end position="87"/>
    </location>
</feature>
<protein>
    <submittedName>
        <fullName evidence="2">Uncharacterized protein</fullName>
    </submittedName>
</protein>
<dbReference type="EMBL" id="KN834784">
    <property type="protein sequence ID" value="KIK58591.1"/>
    <property type="molecule type" value="Genomic_DNA"/>
</dbReference>
<dbReference type="Proteomes" id="UP000053593">
    <property type="component" value="Unassembled WGS sequence"/>
</dbReference>
<dbReference type="AlphaFoldDB" id="A0A0D0BT97"/>
<dbReference type="HOGENOM" id="CLU_1170749_0_0_1"/>
<feature type="compositionally biased region" description="Low complexity" evidence="1">
    <location>
        <begin position="116"/>
        <end position="155"/>
    </location>
</feature>
<feature type="compositionally biased region" description="Pro residues" evidence="1">
    <location>
        <begin position="214"/>
        <end position="223"/>
    </location>
</feature>
<proteinExistence type="predicted"/>
<accession>A0A0D0BT97</accession>
<evidence type="ECO:0000256" key="1">
    <source>
        <dbReference type="SAM" id="MobiDB-lite"/>
    </source>
</evidence>
<sequence>MPDVSLHALRRSHSDPSLVRTFQSEPHKKIIRRYASASSNLFNRSQTYSILGFLSPSLSSVDDDSEVPRVVVWPPSPASRAPSAGPSDNSPTSHRACVHEDSGTRQTIDSPVSDMSYNSPPFSPQSSSASAWETSSNSNSTSDFSRPNSPNFSPPRKFEVLLDFGRKNDSSGFYTPEYPHYWEGPPKQHERRKSTGDTLIPPLRTKHQDDYPRSPTPSSPPPFRLQTPTHSNSDGKS</sequence>